<evidence type="ECO:0000256" key="4">
    <source>
        <dbReference type="ARBA" id="ARBA00022679"/>
    </source>
</evidence>
<keyword evidence="2" id="KW-1003">Cell membrane</keyword>
<evidence type="ECO:0000256" key="5">
    <source>
        <dbReference type="ARBA" id="ARBA00023136"/>
    </source>
</evidence>
<sequence>MLGHLIYLAALAVLAVGINAKGLGEIGSFLLVLGAIGMWRYSWAMLNFLRALYYTRWRFPRLRRSAERDYARRPVPAHAFFMVTTYKIEASTTARVYRSIIEAAARSPGGATVVASVVDGADVRAIGSLFARARRRHPHLRLLIDQIPGTGKRDAMARALRLIAREAPSARDVLVFVDGDSCVPPDLITRTAPFFTDRRVGALTTDEAAEIPRGWLFRSWFALRFMQRQMMMSSMALGGRVLTLTGRLSVFRADLATNPDFVRQVQHDYIEHWRLGHVNFLTGDDKSTWFWLLARGYRMSYVPDVRSLSMETQPRPGFVDSAVALMRRWFGNMLRTNGRALSLGPARIGMFTWWSILDQRLSIWTTLAGPIAVLIATLFIDPIALPAYLAWVMFTRYLFCAALSAFRGGGFPIVYVPLLYFSQIVGAAVKSYVLFRQDRQKWTRQSADTGTAPLAVGQRLRAATSTFIHVLALGWLTLGVTLATGVL</sequence>
<feature type="transmembrane region" description="Helical" evidence="6">
    <location>
        <begin position="467"/>
        <end position="486"/>
    </location>
</feature>
<evidence type="ECO:0000256" key="1">
    <source>
        <dbReference type="ARBA" id="ARBA00004236"/>
    </source>
</evidence>
<dbReference type="SUPFAM" id="SSF53448">
    <property type="entry name" value="Nucleotide-diphospho-sugar transferases"/>
    <property type="match status" value="1"/>
</dbReference>
<dbReference type="Gene3D" id="3.90.550.10">
    <property type="entry name" value="Spore Coat Polysaccharide Biosynthesis Protein SpsA, Chain A"/>
    <property type="match status" value="1"/>
</dbReference>
<evidence type="ECO:0000313" key="8">
    <source>
        <dbReference type="Proteomes" id="UP001300261"/>
    </source>
</evidence>
<keyword evidence="4 7" id="KW-0808">Transferase</keyword>
<reference evidence="7 8" key="1">
    <citation type="journal article" date="2016" name="Int. J. Syst. Evol. Microbiol.">
        <title>Labrenzia salina sp. nov., isolated from the rhizosphere of the halophyte Arthrocnemum macrostachyum.</title>
        <authorList>
            <person name="Camacho M."/>
            <person name="Redondo-Gomez S."/>
            <person name="Rodriguez-Llorente I."/>
            <person name="Rohde M."/>
            <person name="Sproer C."/>
            <person name="Schumann P."/>
            <person name="Klenk H.P."/>
            <person name="Montero-Calasanz M.D.C."/>
        </authorList>
    </citation>
    <scope>NUCLEOTIDE SEQUENCE [LARGE SCALE GENOMIC DNA]</scope>
    <source>
        <strain evidence="7 8">DSM 29163</strain>
    </source>
</reference>
<accession>A0ABT3QWP4</accession>
<feature type="transmembrane region" description="Helical" evidence="6">
    <location>
        <begin position="30"/>
        <end position="53"/>
    </location>
</feature>
<comment type="subcellular location">
    <subcellularLocation>
        <location evidence="1">Cell membrane</location>
    </subcellularLocation>
</comment>
<keyword evidence="5 6" id="KW-0472">Membrane</keyword>
<evidence type="ECO:0000256" key="2">
    <source>
        <dbReference type="ARBA" id="ARBA00022475"/>
    </source>
</evidence>
<dbReference type="PANTHER" id="PTHR22913:SF12">
    <property type="entry name" value="MANNURONAN SYNTHASE"/>
    <property type="match status" value="1"/>
</dbReference>
<dbReference type="EC" id="2.4.-.-" evidence="7"/>
<gene>
    <name evidence="7" type="ORF">ON753_02865</name>
</gene>
<dbReference type="EMBL" id="JAPEVI010000002">
    <property type="protein sequence ID" value="MCX2721349.1"/>
    <property type="molecule type" value="Genomic_DNA"/>
</dbReference>
<proteinExistence type="predicted"/>
<dbReference type="PANTHER" id="PTHR22913">
    <property type="entry name" value="HYALURONAN SYNTHASE"/>
    <property type="match status" value="1"/>
</dbReference>
<evidence type="ECO:0000256" key="3">
    <source>
        <dbReference type="ARBA" id="ARBA00022676"/>
    </source>
</evidence>
<dbReference type="Proteomes" id="UP001300261">
    <property type="component" value="Unassembled WGS sequence"/>
</dbReference>
<dbReference type="RefSeq" id="WP_265961050.1">
    <property type="nucleotide sequence ID" value="NZ_JAPEVI010000002.1"/>
</dbReference>
<organism evidence="7 8">
    <name type="scientific">Roseibium salinum</name>
    <dbReference type="NCBI Taxonomy" id="1604349"/>
    <lineage>
        <taxon>Bacteria</taxon>
        <taxon>Pseudomonadati</taxon>
        <taxon>Pseudomonadota</taxon>
        <taxon>Alphaproteobacteria</taxon>
        <taxon>Hyphomicrobiales</taxon>
        <taxon>Stappiaceae</taxon>
        <taxon>Roseibium</taxon>
    </lineage>
</organism>
<comment type="caution">
    <text evidence="7">The sequence shown here is derived from an EMBL/GenBank/DDBJ whole genome shotgun (WGS) entry which is preliminary data.</text>
</comment>
<keyword evidence="8" id="KW-1185">Reference proteome</keyword>
<evidence type="ECO:0000256" key="6">
    <source>
        <dbReference type="SAM" id="Phobius"/>
    </source>
</evidence>
<keyword evidence="3 7" id="KW-0328">Glycosyltransferase</keyword>
<protein>
    <submittedName>
        <fullName evidence="7">Glycosyltransferase</fullName>
        <ecNumber evidence="7">2.4.-.-</ecNumber>
    </submittedName>
</protein>
<name>A0ABT3QWP4_9HYPH</name>
<keyword evidence="6" id="KW-1133">Transmembrane helix</keyword>
<dbReference type="GO" id="GO:0016757">
    <property type="term" value="F:glycosyltransferase activity"/>
    <property type="evidence" value="ECO:0007669"/>
    <property type="project" value="UniProtKB-KW"/>
</dbReference>
<keyword evidence="6" id="KW-0812">Transmembrane</keyword>
<evidence type="ECO:0000313" key="7">
    <source>
        <dbReference type="EMBL" id="MCX2721349.1"/>
    </source>
</evidence>
<dbReference type="InterPro" id="IPR029044">
    <property type="entry name" value="Nucleotide-diphossugar_trans"/>
</dbReference>
<dbReference type="Pfam" id="PF13641">
    <property type="entry name" value="Glyco_tranf_2_3"/>
    <property type="match status" value="1"/>
</dbReference>
<feature type="transmembrane region" description="Helical" evidence="6">
    <location>
        <begin position="412"/>
        <end position="435"/>
    </location>
</feature>